<evidence type="ECO:0000313" key="2">
    <source>
        <dbReference type="EMBL" id="RLV81539.1"/>
    </source>
</evidence>
<evidence type="ECO:0000256" key="1">
    <source>
        <dbReference type="SAM" id="MobiDB-lite"/>
    </source>
</evidence>
<comment type="caution">
    <text evidence="2">The sequence shown here is derived from an EMBL/GenBank/DDBJ whole genome shotgun (WGS) entry which is preliminary data.</text>
</comment>
<feature type="region of interest" description="Disordered" evidence="1">
    <location>
        <begin position="22"/>
        <end position="61"/>
    </location>
</feature>
<sequence length="134" mass="13390">MLKSFSSASASLRARFVGQGGEEVPGDVLRGEPGHDAQQVHGERVALGDGVEGDPPGAGDGRAVRVAVARCVEEPGGMGAEALEVAGVRPAGAVDVRPRLFQRQRQVAELGGQLLSGRLFGGGSSAAGSSAAGC</sequence>
<protein>
    <submittedName>
        <fullName evidence="2">Uncharacterized protein</fullName>
    </submittedName>
</protein>
<dbReference type="KEGG" id="src:M271_19385"/>
<dbReference type="AlphaFoldDB" id="A0A0A0NDY7"/>
<dbReference type="RefSeq" id="WP_020868856.1">
    <property type="nucleotide sequence ID" value="NC_022785.1"/>
</dbReference>
<proteinExistence type="predicted"/>
<dbReference type="HOGENOM" id="CLU_1895062_0_0_11"/>
<dbReference type="STRING" id="1343740.M271_19385"/>
<accession>A0A0A0NDY7</accession>
<reference evidence="2 3" key="1">
    <citation type="journal article" date="2018" name="J. Biol. Chem.">
        <title>Discovery of the actinoplanic acid pathway in Streptomyces rapamycinicus reveals a genetically conserved synergism with rapamycin.</title>
        <authorList>
            <person name="Mrak P."/>
            <person name="Krastel P."/>
            <person name="Pivk Lukancic P."/>
            <person name="Tao J."/>
            <person name="Pistorius D."/>
            <person name="Moore C.M."/>
        </authorList>
    </citation>
    <scope>NUCLEOTIDE SEQUENCE [LARGE SCALE GENOMIC DNA]</scope>
    <source>
        <strain evidence="2 3">NRRL 5491</strain>
    </source>
</reference>
<dbReference type="Proteomes" id="UP000281594">
    <property type="component" value="Unassembled WGS sequence"/>
</dbReference>
<gene>
    <name evidence="2" type="ORF">D3C57_124180</name>
</gene>
<evidence type="ECO:0000313" key="3">
    <source>
        <dbReference type="Proteomes" id="UP000281594"/>
    </source>
</evidence>
<organism evidence="2 3">
    <name type="scientific">Streptomyces rapamycinicus (strain ATCC 29253 / DSM 41530 / NRRL 5491 / AYB-994)</name>
    <name type="common">Streptomyces hygroscopicus (strain ATCC 29253)</name>
    <dbReference type="NCBI Taxonomy" id="1343740"/>
    <lineage>
        <taxon>Bacteria</taxon>
        <taxon>Bacillati</taxon>
        <taxon>Actinomycetota</taxon>
        <taxon>Actinomycetes</taxon>
        <taxon>Kitasatosporales</taxon>
        <taxon>Streptomycetaceae</taxon>
        <taxon>Streptomyces</taxon>
        <taxon>Streptomyces violaceusniger group</taxon>
    </lineage>
</organism>
<name>A0A0A0NDY7_STRRN</name>
<dbReference type="EMBL" id="QYCY01000001">
    <property type="protein sequence ID" value="RLV81539.1"/>
    <property type="molecule type" value="Genomic_DNA"/>
</dbReference>